<protein>
    <submittedName>
        <fullName evidence="1">Uncharacterized protein</fullName>
    </submittedName>
</protein>
<dbReference type="EMBL" id="KZ679259">
    <property type="protein sequence ID" value="PTB43519.1"/>
    <property type="molecule type" value="Genomic_DNA"/>
</dbReference>
<dbReference type="Proteomes" id="UP000240493">
    <property type="component" value="Unassembled WGS sequence"/>
</dbReference>
<proteinExistence type="predicted"/>
<gene>
    <name evidence="1" type="ORF">M441DRAFT_374139</name>
</gene>
<keyword evidence="2" id="KW-1185">Reference proteome</keyword>
<accession>A0A2T3ZFF4</accession>
<dbReference type="AlphaFoldDB" id="A0A2T3ZFF4"/>
<evidence type="ECO:0000313" key="2">
    <source>
        <dbReference type="Proteomes" id="UP000240493"/>
    </source>
</evidence>
<sequence>MPRLLSPMTAGLTMPLAPIWLQCSLGTPRVIHLHWQHPSGCGHDLNNEGPPHRPCDSASCARSLAGRLLFHPRPVRMPEAINFDHPAWSLFCCTRTDIRIYGYGLQRRGQSKAQVISWFPCRTPQSG</sequence>
<evidence type="ECO:0000313" key="1">
    <source>
        <dbReference type="EMBL" id="PTB43519.1"/>
    </source>
</evidence>
<organism evidence="1 2">
    <name type="scientific">Trichoderma asperellum (strain ATCC 204424 / CBS 433.97 / NBRC 101777)</name>
    <dbReference type="NCBI Taxonomy" id="1042311"/>
    <lineage>
        <taxon>Eukaryota</taxon>
        <taxon>Fungi</taxon>
        <taxon>Dikarya</taxon>
        <taxon>Ascomycota</taxon>
        <taxon>Pezizomycotina</taxon>
        <taxon>Sordariomycetes</taxon>
        <taxon>Hypocreomycetidae</taxon>
        <taxon>Hypocreales</taxon>
        <taxon>Hypocreaceae</taxon>
        <taxon>Trichoderma</taxon>
    </lineage>
</organism>
<reference evidence="1 2" key="1">
    <citation type="submission" date="2016-07" db="EMBL/GenBank/DDBJ databases">
        <title>Multiple horizontal gene transfer events from other fungi enriched the ability of initially mycotrophic Trichoderma (Ascomycota) to feed on dead plant biomass.</title>
        <authorList>
            <consortium name="DOE Joint Genome Institute"/>
            <person name="Aerts A."/>
            <person name="Atanasova L."/>
            <person name="Chenthamara K."/>
            <person name="Zhang J."/>
            <person name="Grujic M."/>
            <person name="Henrissat B."/>
            <person name="Kuo A."/>
            <person name="Salamov A."/>
            <person name="Lipzen A."/>
            <person name="Labutti K."/>
            <person name="Barry K."/>
            <person name="Miao Y."/>
            <person name="Rahimi M.J."/>
            <person name="Shen Q."/>
            <person name="Grigoriev I.V."/>
            <person name="Kubicek C.P."/>
            <person name="Druzhinina I.S."/>
        </authorList>
    </citation>
    <scope>NUCLEOTIDE SEQUENCE [LARGE SCALE GENOMIC DNA]</scope>
    <source>
        <strain evidence="1 2">CBS 433.97</strain>
    </source>
</reference>
<name>A0A2T3ZFF4_TRIA4</name>